<evidence type="ECO:0000313" key="5">
    <source>
        <dbReference type="EMBL" id="QIR07847.1"/>
    </source>
</evidence>
<keyword evidence="3" id="KW-0479">Metal-binding</keyword>
<sequence>MTSIALLDGGLGQEIYQRAPQVSSRLWSVAVMLEHPDIVKDVHKDFIRAGAKTHTLNTYPATPTRLAKAGLLDSIDTIYRQAFFALQQAIDETGEDVDIAGCLPPLVGSYLGQPQRSFEDMKAEFAHMARLQPDVDVFLIETMSNTLEARAACAAAREQGKPYGVAFRLEADGNLRSGESLNEAMRAVADYAPTALMLNCCDPAVLTAAMPHMARSYHPVGGYANAFKSVDDMAKGSKADALEAREDLSPLVHTERVQQWIADGALVVGGCCEITPAHIQHLAQTLEQSHAIIKFSQLG</sequence>
<dbReference type="Gene3D" id="3.20.20.330">
    <property type="entry name" value="Homocysteine-binding-like domain"/>
    <property type="match status" value="1"/>
</dbReference>
<dbReference type="SUPFAM" id="SSF82282">
    <property type="entry name" value="Homocysteine S-methyltransferase"/>
    <property type="match status" value="1"/>
</dbReference>
<evidence type="ECO:0000259" key="4">
    <source>
        <dbReference type="PROSITE" id="PS50970"/>
    </source>
</evidence>
<dbReference type="PANTHER" id="PTHR11103:SF18">
    <property type="entry name" value="SLR1189 PROTEIN"/>
    <property type="match status" value="1"/>
</dbReference>
<dbReference type="InterPro" id="IPR036589">
    <property type="entry name" value="HCY_dom_sf"/>
</dbReference>
<evidence type="ECO:0000256" key="3">
    <source>
        <dbReference type="PROSITE-ProRule" id="PRU00333"/>
    </source>
</evidence>
<protein>
    <submittedName>
        <fullName evidence="5">Homocysteine S-methyltransferase family protein</fullName>
    </submittedName>
</protein>
<dbReference type="Pfam" id="PF02574">
    <property type="entry name" value="S-methyl_trans"/>
    <property type="match status" value="1"/>
</dbReference>
<dbReference type="RefSeq" id="WP_167315343.1">
    <property type="nucleotide sequence ID" value="NZ_CP050267.1"/>
</dbReference>
<reference evidence="5 6" key="1">
    <citation type="submission" date="2020-03" db="EMBL/GenBank/DDBJ databases">
        <title>Genome mining reveals the biosynthetic pathways of PHA and ectoines of the halophilic strain Salinivibrio costicola M318 isolated from fermented shrimp paste.</title>
        <authorList>
            <person name="Doan T.V."/>
            <person name="Tran L.T."/>
            <person name="Trieu T.A."/>
            <person name="Nguyen Q.V."/>
            <person name="Quach T.N."/>
            <person name="Phi T.Q."/>
            <person name="Kumar S."/>
        </authorList>
    </citation>
    <scope>NUCLEOTIDE SEQUENCE [LARGE SCALE GENOMIC DNA]</scope>
    <source>
        <strain evidence="5 6">M318</strain>
    </source>
</reference>
<feature type="domain" description="Hcy-binding" evidence="4">
    <location>
        <begin position="1"/>
        <end position="286"/>
    </location>
</feature>
<dbReference type="EMBL" id="CP050267">
    <property type="protein sequence ID" value="QIR07847.1"/>
    <property type="molecule type" value="Genomic_DNA"/>
</dbReference>
<name>A0ABX6K9E9_SALCS</name>
<feature type="binding site" evidence="3">
    <location>
        <position position="200"/>
    </location>
    <ligand>
        <name>Zn(2+)</name>
        <dbReference type="ChEBI" id="CHEBI:29105"/>
    </ligand>
</feature>
<dbReference type="PROSITE" id="PS50970">
    <property type="entry name" value="HCY"/>
    <property type="match status" value="1"/>
</dbReference>
<dbReference type="InterPro" id="IPR017226">
    <property type="entry name" value="BHMT-like"/>
</dbReference>
<feature type="binding site" evidence="3">
    <location>
        <position position="272"/>
    </location>
    <ligand>
        <name>Zn(2+)</name>
        <dbReference type="ChEBI" id="CHEBI:29105"/>
    </ligand>
</feature>
<dbReference type="PIRSF" id="PIRSF037505">
    <property type="entry name" value="Betaine_HMT"/>
    <property type="match status" value="1"/>
</dbReference>
<keyword evidence="3" id="KW-0862">Zinc</keyword>
<proteinExistence type="predicted"/>
<comment type="cofactor">
    <cofactor evidence="3">
        <name>Zn(2+)</name>
        <dbReference type="ChEBI" id="CHEBI:29105"/>
    </cofactor>
</comment>
<feature type="binding site" evidence="3">
    <location>
        <position position="271"/>
    </location>
    <ligand>
        <name>Zn(2+)</name>
        <dbReference type="ChEBI" id="CHEBI:29105"/>
    </ligand>
</feature>
<keyword evidence="2 3" id="KW-0808">Transferase</keyword>
<organism evidence="5 6">
    <name type="scientific">Salinivibrio costicola</name>
    <name type="common">Vibrio costicola</name>
    <dbReference type="NCBI Taxonomy" id="51367"/>
    <lineage>
        <taxon>Bacteria</taxon>
        <taxon>Pseudomonadati</taxon>
        <taxon>Pseudomonadota</taxon>
        <taxon>Gammaproteobacteria</taxon>
        <taxon>Vibrionales</taxon>
        <taxon>Vibrionaceae</taxon>
        <taxon>Salinivibrio</taxon>
    </lineage>
</organism>
<keyword evidence="6" id="KW-1185">Reference proteome</keyword>
<evidence type="ECO:0000256" key="1">
    <source>
        <dbReference type="ARBA" id="ARBA00022603"/>
    </source>
</evidence>
<evidence type="ECO:0000313" key="6">
    <source>
        <dbReference type="Proteomes" id="UP000501408"/>
    </source>
</evidence>
<accession>A0ABX6K9E9</accession>
<dbReference type="PANTHER" id="PTHR11103">
    <property type="entry name" value="SLR1189 PROTEIN"/>
    <property type="match status" value="1"/>
</dbReference>
<keyword evidence="1 3" id="KW-0489">Methyltransferase</keyword>
<evidence type="ECO:0000256" key="2">
    <source>
        <dbReference type="ARBA" id="ARBA00022679"/>
    </source>
</evidence>
<dbReference type="Proteomes" id="UP000501408">
    <property type="component" value="Chromosome 2"/>
</dbReference>
<dbReference type="InterPro" id="IPR003726">
    <property type="entry name" value="HCY_dom"/>
</dbReference>
<gene>
    <name evidence="5" type="ORF">HBA18_15780</name>
</gene>